<organism evidence="1 3">
    <name type="scientific">Candidatus Infernicultor aquiphilus</name>
    <dbReference type="NCBI Taxonomy" id="1805029"/>
    <lineage>
        <taxon>Bacteria</taxon>
        <taxon>Pseudomonadati</taxon>
        <taxon>Atribacterota</taxon>
        <taxon>Candidatus Phoenicimicrobiia</taxon>
        <taxon>Candidatus Pheonicimicrobiales</taxon>
        <taxon>Candidatus Phoenicimicrobiaceae</taxon>
        <taxon>Candidatus Infernicultor</taxon>
    </lineage>
</organism>
<dbReference type="EMBL" id="PFTV01000164">
    <property type="protein sequence ID" value="PJB55982.1"/>
    <property type="molecule type" value="Genomic_DNA"/>
</dbReference>
<dbReference type="STRING" id="1805029.AUK42_03385"/>
<reference evidence="1 3" key="1">
    <citation type="journal article" date="2016" name="Environ. Microbiol.">
        <title>Genomic resolution of a cold subsurface aquifer community provides metabolic insights for novel microbes adapted to high CO concentrations.</title>
        <authorList>
            <person name="Probst A.J."/>
            <person name="Castelle C.J."/>
            <person name="Singh A."/>
            <person name="Brown C.T."/>
            <person name="Anantharaman K."/>
            <person name="Sharon I."/>
            <person name="Hug L.A."/>
            <person name="Burstein D."/>
            <person name="Emerson J.B."/>
            <person name="Thomas B.C."/>
            <person name="Banfield J.F."/>
        </authorList>
    </citation>
    <scope>NUCLEOTIDE SEQUENCE [LARGE SCALE GENOMIC DNA]</scope>
    <source>
        <strain evidence="1">CG2_30_33_13</strain>
    </source>
</reference>
<dbReference type="Gene3D" id="3.10.20.860">
    <property type="match status" value="1"/>
</dbReference>
<name>A0A1J5GPN8_9BACT</name>
<dbReference type="EMBL" id="MNYY01000065">
    <property type="protein sequence ID" value="OIP71522.1"/>
    <property type="molecule type" value="Genomic_DNA"/>
</dbReference>
<sequence>MKQKPPDLAIFLTNLIKGGINLGFWDDERCEYCNGSIVEKIVDLPRKVGERYVLIKNVPVGVCKKCGTRYYTANVLKTIESSICGRRKAESEISMAVYSL</sequence>
<proteinExistence type="predicted"/>
<dbReference type="NCBIfam" id="TIGR03831">
    <property type="entry name" value="YgiT_finger"/>
    <property type="match status" value="1"/>
</dbReference>
<accession>A0A2M8CAA6</accession>
<accession>A0A1J5GPN8</accession>
<evidence type="ECO:0000313" key="1">
    <source>
        <dbReference type="EMBL" id="OIP71522.1"/>
    </source>
</evidence>
<dbReference type="InterPro" id="IPR022453">
    <property type="entry name" value="Znf_MqsA-type"/>
</dbReference>
<protein>
    <recommendedName>
        <fullName evidence="5">YgiT-type zinc finger domain-containing protein</fullName>
    </recommendedName>
</protein>
<evidence type="ECO:0008006" key="5">
    <source>
        <dbReference type="Google" id="ProtNLM"/>
    </source>
</evidence>
<comment type="caution">
    <text evidence="1">The sequence shown here is derived from an EMBL/GenBank/DDBJ whole genome shotgun (WGS) entry which is preliminary data.</text>
</comment>
<evidence type="ECO:0000313" key="3">
    <source>
        <dbReference type="Proteomes" id="UP000182763"/>
    </source>
</evidence>
<reference evidence="2 4" key="2">
    <citation type="submission" date="2017-09" db="EMBL/GenBank/DDBJ databases">
        <title>Depth-based differentiation of microbial function through sediment-hosted aquifers and enrichment of novel symbionts in the deep terrestrial subsurface.</title>
        <authorList>
            <person name="Probst A.J."/>
            <person name="Ladd B."/>
            <person name="Jarett J.K."/>
            <person name="Geller-Mcgrath D.E."/>
            <person name="Sieber C.M."/>
            <person name="Emerson J.B."/>
            <person name="Anantharaman K."/>
            <person name="Thomas B.C."/>
            <person name="Malmstrom R."/>
            <person name="Stieglmeier M."/>
            <person name="Klingl A."/>
            <person name="Woyke T."/>
            <person name="Ryan C.M."/>
            <person name="Banfield J.F."/>
        </authorList>
    </citation>
    <scope>NUCLEOTIDE SEQUENCE [LARGE SCALE GENOMIC DNA]</scope>
    <source>
        <strain evidence="2">CG_4_9_14_3_um_filter_33_16</strain>
    </source>
</reference>
<dbReference type="Proteomes" id="UP000228560">
    <property type="component" value="Unassembled WGS sequence"/>
</dbReference>
<dbReference type="Proteomes" id="UP000182763">
    <property type="component" value="Unassembled WGS sequence"/>
</dbReference>
<evidence type="ECO:0000313" key="4">
    <source>
        <dbReference type="Proteomes" id="UP000228560"/>
    </source>
</evidence>
<dbReference type="AlphaFoldDB" id="A0A1J5GPN8"/>
<evidence type="ECO:0000313" key="2">
    <source>
        <dbReference type="EMBL" id="PJB55982.1"/>
    </source>
</evidence>
<gene>
    <name evidence="1" type="ORF">AUK42_03385</name>
    <name evidence="2" type="ORF">CO097_06480</name>
</gene>